<name>A0AC35GUA4_9BILA</name>
<reference evidence="2" key="1">
    <citation type="submission" date="2022-11" db="UniProtKB">
        <authorList>
            <consortium name="WormBaseParasite"/>
        </authorList>
    </citation>
    <scope>IDENTIFICATION</scope>
</reference>
<dbReference type="Proteomes" id="UP000887580">
    <property type="component" value="Unplaced"/>
</dbReference>
<accession>A0AC35GUA4</accession>
<organism evidence="1 2">
    <name type="scientific">Panagrolaimus sp. PS1159</name>
    <dbReference type="NCBI Taxonomy" id="55785"/>
    <lineage>
        <taxon>Eukaryota</taxon>
        <taxon>Metazoa</taxon>
        <taxon>Ecdysozoa</taxon>
        <taxon>Nematoda</taxon>
        <taxon>Chromadorea</taxon>
        <taxon>Rhabditida</taxon>
        <taxon>Tylenchina</taxon>
        <taxon>Panagrolaimomorpha</taxon>
        <taxon>Panagrolaimoidea</taxon>
        <taxon>Panagrolaimidae</taxon>
        <taxon>Panagrolaimus</taxon>
    </lineage>
</organism>
<dbReference type="WBParaSite" id="PS1159_v2.g8816.t3">
    <property type="protein sequence ID" value="PS1159_v2.g8816.t3"/>
    <property type="gene ID" value="PS1159_v2.g8816"/>
</dbReference>
<evidence type="ECO:0000313" key="1">
    <source>
        <dbReference type="Proteomes" id="UP000887580"/>
    </source>
</evidence>
<evidence type="ECO:0000313" key="2">
    <source>
        <dbReference type="WBParaSite" id="PS1159_v2.g8816.t3"/>
    </source>
</evidence>
<sequence length="1320" mass="144360">MSFYVFPLRVEIYPPKHLNIKQGSRAKWTCVASPGHKPEDVNIQWTKIGSNQLPPHVHQQGNQLIIDSVKPEDAGQYRCTGTTTKDIATDESSLTVEAGTPPRPIVTPPFQTVPENGRAVFECIVPGVTGCDIVWHKDVVGGQLPHGVRKYGNKIIIQNARKEHAGNYICTVRTNFGLGESNPGRLDVNREPWRPEADPPVQDVEVGDAARFRCFVRGVPHADFQWRREDGKPFDAAVDQSGGYLTVHGSQLHHAGRYVCTATDPQDPTQPPIDAPAVQLNVRDRAPPRQPLTPQVDPIQQTVDPGQPAKFRCWVEGHPNAQLRWSGRGNRPLPQGARDDRGELVFPSVTQNDAGEFICSVYDPESGKYVDSPPARLDVNQPSSPPLIDPPEQTVQENTPSYIRCWVPGNPNARLSFARRGGQPLPPDAYDDGRGSLRIDRTQTIHEGEYECHAAPSGPADPRNPQGNAPQVSQPARINVRIPEPVPMIPSEREGTPPRPVATPPVITVKKGEPARFHCDANSETPAEVHWTFGPDRGPLRGDVYQEGDDIIIDSSDDTNSGEYHCTATNAYGTGNAEPVRLVVTDNEEPPTARVEPRVFNGKPGDKHQFKCHTSGLPPPQVSWTGPGGAALPEGVVDLGGGVLEITDAQKEHEGDYTCHAVNIVGEATDHGTVHLGPSLTVRTHPSGPRIILTVGEPLEIRCEAIGSKGDPDPEVEWLHDPGPERGDLPDDFKPVTISEQFIRHPSIGLLNAGKYTCKGSNAQATATKDIYIEVVEPSHVATVSILGGSNQWFTLNQPAQLVCAATGPLLVDKVEWARIDGSLPVDVEDHNEQGLLHFGTFQPSYAGEYECRGYRKGELIGSSKVTVHPDDGTANDIARVEISPPRIRVVNEGDSIIMNCNVKGSKNPRTLTWKHYYRPSKKSHTKRPKITIISDTAVAGKKKKVIELQDIIGSGKYLPLTNVRPEMSGLYTVIANFTDDSSAIAEPAWVVVKPRGFDGEVKYDWSLARGGNLVRQLGSEKELVIKKADPTNDYGVYRCEVEDPDSKVIGTAFSAVTVGYSTPQKAEIAKFEEATDAELVCPVYAVPGATVSWTRNGDELPSNAQPRGNKLHITEFDDTTSGVYTCTVQIDQNTIQGFVDARIFVPDTTIKVVLNVSSENVAVGERVWLDCTVIGDPDATIEYSKDGSDKLPTGAQLTECEGESYKTKSKVTGSRLLFNAVKEEDTGTYQCKAHTSEGTLVTTAVINVGNGKRKRKNSNRRRARRRHHRRHNSGSANNNNKSLSREDSSASSSSSARHHRALRKEHHKNAVFGDWFKST</sequence>
<proteinExistence type="predicted"/>
<protein>
    <submittedName>
        <fullName evidence="2">Ig-like domain-containing protein</fullName>
    </submittedName>
</protein>